<keyword evidence="3" id="KW-1185">Reference proteome</keyword>
<accession>K0BBN7</accession>
<evidence type="ECO:0000313" key="2">
    <source>
        <dbReference type="EMBL" id="AFS82879.1"/>
    </source>
</evidence>
<dbReference type="PATRIC" id="fig|1229909.8.peg.1177"/>
<keyword evidence="2" id="KW-0808">Transferase</keyword>
<dbReference type="SUPFAM" id="SSF53335">
    <property type="entry name" value="S-adenosyl-L-methionine-dependent methyltransferases"/>
    <property type="match status" value="1"/>
</dbReference>
<proteinExistence type="predicted"/>
<dbReference type="PANTHER" id="PTHR43861">
    <property type="entry name" value="TRANS-ACONITATE 2-METHYLTRANSFERASE-RELATED"/>
    <property type="match status" value="1"/>
</dbReference>
<dbReference type="RefSeq" id="WP_014965250.1">
    <property type="nucleotide sequence ID" value="NC_018656.1"/>
</dbReference>
<dbReference type="InterPro" id="IPR029063">
    <property type="entry name" value="SAM-dependent_MTases_sf"/>
</dbReference>
<dbReference type="CDD" id="cd02440">
    <property type="entry name" value="AdoMet_MTases"/>
    <property type="match status" value="1"/>
</dbReference>
<reference evidence="2 3" key="1">
    <citation type="journal article" date="2012" name="J. Bacteriol.">
        <title>Draft Genome Sequence of an Ammonia-Oxidizing Archaeon, "Candidatus Nitrosopumilus sediminis" AR2, from Svalbard in the Arctic Circle.</title>
        <authorList>
            <person name="Park S.J."/>
            <person name="Kim J.G."/>
            <person name="Jung M.Y."/>
            <person name="Kim S.J."/>
            <person name="Cha I.T."/>
            <person name="Ghai R."/>
            <person name="Martin-Cuadrado A.B."/>
            <person name="Rodriguez-Valera F."/>
            <person name="Rhee S.K."/>
        </authorList>
    </citation>
    <scope>NUCLEOTIDE SEQUENCE [LARGE SCALE GENOMIC DNA]</scope>
    <source>
        <strain evidence="2 3">AR2</strain>
    </source>
</reference>
<dbReference type="Pfam" id="PF13847">
    <property type="entry name" value="Methyltransf_31"/>
    <property type="match status" value="1"/>
</dbReference>
<dbReference type="AlphaFoldDB" id="K0BBN7"/>
<dbReference type="GO" id="GO:0008168">
    <property type="term" value="F:methyltransferase activity"/>
    <property type="evidence" value="ECO:0007669"/>
    <property type="project" value="UniProtKB-KW"/>
</dbReference>
<evidence type="ECO:0000313" key="3">
    <source>
        <dbReference type="Proteomes" id="UP000006100"/>
    </source>
</evidence>
<dbReference type="eggNOG" id="arCOG02703">
    <property type="taxonomic scope" value="Archaea"/>
</dbReference>
<gene>
    <name evidence="2" type="ORF">NSED_05375</name>
</gene>
<feature type="domain" description="Methyltransferase" evidence="1">
    <location>
        <begin position="44"/>
        <end position="159"/>
    </location>
</feature>
<dbReference type="PANTHER" id="PTHR43861:SF1">
    <property type="entry name" value="TRANS-ACONITATE 2-METHYLTRANSFERASE"/>
    <property type="match status" value="1"/>
</dbReference>
<keyword evidence="2" id="KW-0489">Methyltransferase</keyword>
<dbReference type="Gene3D" id="3.40.50.150">
    <property type="entry name" value="Vaccinia Virus protein VP39"/>
    <property type="match status" value="1"/>
</dbReference>
<dbReference type="KEGG" id="nir:NSED_05375"/>
<sequence length="212" mass="24193">MSSSIIKAYRKYADNYDFAVKLYRLLGIKIGKYRKMTVNSLELSKGDTVVELGCGTGLNFSLILDKIGEEGKLIGVDITDKMLDQAKKRVNGRRWKNVELVESDFAKYQFPQKLDGIFATGALQYSIQYDKIIKQGHDALKPNKKFAIMDFKMSQGPAKIFAPLIIFFTKPFGANEEYLKRTAWKSIEKYFEKTSYREGWGGFLYLSVGTKV</sequence>
<dbReference type="InterPro" id="IPR025714">
    <property type="entry name" value="Methyltranfer_dom"/>
</dbReference>
<dbReference type="OrthoDB" id="57427at2157"/>
<dbReference type="HOGENOM" id="CLU_080641_0_0_2"/>
<protein>
    <submittedName>
        <fullName evidence="2">Methyltransferase type 11</fullName>
    </submittedName>
</protein>
<dbReference type="GO" id="GO:0032259">
    <property type="term" value="P:methylation"/>
    <property type="evidence" value="ECO:0007669"/>
    <property type="project" value="UniProtKB-KW"/>
</dbReference>
<dbReference type="Proteomes" id="UP000006100">
    <property type="component" value="Chromosome"/>
</dbReference>
<dbReference type="GeneID" id="13696870"/>
<dbReference type="EMBL" id="CP003843">
    <property type="protein sequence ID" value="AFS82879.1"/>
    <property type="molecule type" value="Genomic_DNA"/>
</dbReference>
<name>K0BBN7_9ARCH</name>
<organism evidence="2 3">
    <name type="scientific">Candidatus Nitrosopumilus sediminis</name>
    <dbReference type="NCBI Taxonomy" id="1229909"/>
    <lineage>
        <taxon>Archaea</taxon>
        <taxon>Nitrososphaerota</taxon>
        <taxon>Nitrososphaeria</taxon>
        <taxon>Nitrosopumilales</taxon>
        <taxon>Nitrosopumilaceae</taxon>
        <taxon>Nitrosopumilus</taxon>
    </lineage>
</organism>
<evidence type="ECO:0000259" key="1">
    <source>
        <dbReference type="Pfam" id="PF13847"/>
    </source>
</evidence>